<feature type="compositionally biased region" description="Polar residues" evidence="4">
    <location>
        <begin position="910"/>
        <end position="921"/>
    </location>
</feature>
<dbReference type="InterPro" id="IPR052406">
    <property type="entry name" value="Chromatin_Remodeling_Comp"/>
</dbReference>
<protein>
    <submittedName>
        <fullName evidence="5">Uncharacterized protein</fullName>
    </submittedName>
</protein>
<evidence type="ECO:0000313" key="6">
    <source>
        <dbReference type="EMBL" id="WPB04651.1"/>
    </source>
</evidence>
<feature type="compositionally biased region" description="Polar residues" evidence="4">
    <location>
        <begin position="204"/>
        <end position="220"/>
    </location>
</feature>
<evidence type="ECO:0000313" key="7">
    <source>
        <dbReference type="Proteomes" id="UP000230605"/>
    </source>
</evidence>
<keyword evidence="2" id="KW-0804">Transcription</keyword>
<feature type="region of interest" description="Disordered" evidence="4">
    <location>
        <begin position="609"/>
        <end position="642"/>
    </location>
</feature>
<feature type="compositionally biased region" description="Low complexity" evidence="4">
    <location>
        <begin position="617"/>
        <end position="638"/>
    </location>
</feature>
<dbReference type="Proteomes" id="UP001302367">
    <property type="component" value="Chromosome 6"/>
</dbReference>
<feature type="compositionally biased region" description="Polar residues" evidence="4">
    <location>
        <begin position="20"/>
        <end position="30"/>
    </location>
</feature>
<feature type="region of interest" description="Disordered" evidence="4">
    <location>
        <begin position="875"/>
        <end position="935"/>
    </location>
</feature>
<reference evidence="6 8" key="2">
    <citation type="submission" date="2023-09" db="EMBL/GenBank/DDBJ databases">
        <title>Complete-Gapless Cercospora beticola genome.</title>
        <authorList>
            <person name="Wyatt N.A."/>
            <person name="Spanner R.E."/>
            <person name="Bolton M.D."/>
        </authorList>
    </citation>
    <scope>NUCLEOTIDE SEQUENCE [LARGE SCALE GENOMIC DNA]</scope>
    <source>
        <strain evidence="6">Cb09-40</strain>
    </source>
</reference>
<dbReference type="EMBL" id="LKMD01000104">
    <property type="protein sequence ID" value="PIA94929.1"/>
    <property type="molecule type" value="Genomic_DNA"/>
</dbReference>
<feature type="region of interest" description="Disordered" evidence="4">
    <location>
        <begin position="1"/>
        <end position="49"/>
    </location>
</feature>
<feature type="compositionally biased region" description="Polar residues" evidence="4">
    <location>
        <begin position="746"/>
        <end position="773"/>
    </location>
</feature>
<dbReference type="GO" id="GO:0016586">
    <property type="term" value="C:RSC-type complex"/>
    <property type="evidence" value="ECO:0007669"/>
    <property type="project" value="TreeGrafter"/>
</dbReference>
<sequence length="1316" mass="147440">MSYKRRADWDDEELGRTPKRQQVATGSWRTSYERPKGHEPRIKYKPHADSGVGKDFHSVPYPLTLLPKKTWQALNNGGAKGGICSRCGKDRHSSPWQRKLFLVAERLSWDQRTTSSQQREQNEVALWAINAELGVFDPAVDDDEVVIGGKHSRKNEWYPYRNKVEAEMALRMIEKADILTEMSWPLWKAQALAASEHAEKTDGTNDNASTSHQGESSASMRQPLGEISSNSSQSSRVSPKGKEKLSTTSRPSSPAHENQPECTYKTLADFYALLDKIERTSHMGARYLEAYAERLHAEICKDCWFQDMVIDLSEDEDEGDAELAAEPASLGAKSGRPIDLTDSPPYAQRTPVALDHAVLSSSSTPQMQSRSGARMSIDQPRGHIGGTHDPQAGDLRSKTPGPSQLEAGARMVAEPMYKASVEQLRAQLSEWFLQHFAADATAQTDLSDLFRIYNGDYVCWPKLGSTEFLPILMRTFPGLRSKNLGDRTTVIEGVRPESLYAKSGVRSVHSRTALVQQVEKPDAFSQWLRTYYENAPEVETPGTALEETYRLHCNATKGTSQFLLSEFLEDLRKVFPTAQIILSTRMIRNIRLKPVGVSAVQTPRMAVPSSISAPAGTHASTVPAAAQASTQSSGQQQSHTERVQNAVSQALREASEWLREQYVVDQTCESKRMDIYSAYLTAFGSDKTRVNFKTLMEQVTSIFSTPSASCPPCDSLVFKGLKPKQPRPYNAKRCTPPRARHIPWASNASSGNDRGSTGATASPQTSAGAQTSRAPAAAQESTERSDRQPPRYGTTQDESGKPSQQVTNWLWDNYVVNPAAEVKQKDFYRAYSRRFDYLEPRDFDMLMKHVEITFSTPWVCCSTCNTMVFKGLKPLGSPPSESRRCTPPPSQQVSSSSRTTAANSRISASQAVPSRTESGPSTVGRHNREPPNSKLLTQNCRKWLSKYYIADSRAPAIVSSNIWQAYHDHCAAREPPQPLMSQGDFDGLLLQAHSKVSMTRTVTGTNMVNGIRPRYPLEEPERTSAWLSTHFIADDDAAVSKDEIWEHYKSDFDLPKSATTPLKFAEFLRRVKKDFPQVQTQYDDRTYKVCKLKGLRRKRPEEASAAQPVRQTVRQVVRPPPPRPQAGPSTVSREDLKLAAQTYLDTMNARGRKWLLKHYITDPNGSAFRGTLWINCRVHCTRAETSKIFISDDDFLQLVLRTFPGVKIQRGRDSLSDEIIGIRARWPAQEPDRTLAWLKTNFVIDMQATTEVSEAWEQYLSDTAIDPPKAKARSICLRVFGTRLRKTFPQAQAQYDVRTGKLDSFRGLRRKTEEMG</sequence>
<evidence type="ECO:0000313" key="5">
    <source>
        <dbReference type="EMBL" id="PIA94929.1"/>
    </source>
</evidence>
<dbReference type="PANTHER" id="PTHR22970:SF14">
    <property type="entry name" value="AT-RICH INTERACTIVE DOMAIN-CONTAINING PROTEIN 2"/>
    <property type="match status" value="1"/>
</dbReference>
<feature type="compositionally biased region" description="Polar residues" evidence="4">
    <location>
        <begin position="793"/>
        <end position="804"/>
    </location>
</feature>
<dbReference type="Proteomes" id="UP000230605">
    <property type="component" value="Chromosome 6"/>
</dbReference>
<evidence type="ECO:0000313" key="8">
    <source>
        <dbReference type="Proteomes" id="UP001302367"/>
    </source>
</evidence>
<feature type="compositionally biased region" description="Low complexity" evidence="4">
    <location>
        <begin position="1107"/>
        <end position="1117"/>
    </location>
</feature>
<feature type="compositionally biased region" description="Low complexity" evidence="4">
    <location>
        <begin position="891"/>
        <end position="909"/>
    </location>
</feature>
<evidence type="ECO:0000256" key="3">
    <source>
        <dbReference type="ARBA" id="ARBA00023242"/>
    </source>
</evidence>
<dbReference type="OrthoDB" id="3650630at2759"/>
<organism evidence="5 7">
    <name type="scientific">Cercospora beticola</name>
    <name type="common">Sugarbeet leaf spot fungus</name>
    <dbReference type="NCBI Taxonomy" id="122368"/>
    <lineage>
        <taxon>Eukaryota</taxon>
        <taxon>Fungi</taxon>
        <taxon>Dikarya</taxon>
        <taxon>Ascomycota</taxon>
        <taxon>Pezizomycotina</taxon>
        <taxon>Dothideomycetes</taxon>
        <taxon>Dothideomycetidae</taxon>
        <taxon>Mycosphaerellales</taxon>
        <taxon>Mycosphaerellaceae</taxon>
        <taxon>Cercospora</taxon>
    </lineage>
</organism>
<feature type="region of interest" description="Disordered" evidence="4">
    <location>
        <begin position="316"/>
        <end position="404"/>
    </location>
</feature>
<feature type="region of interest" description="Disordered" evidence="4">
    <location>
        <begin position="1099"/>
        <end position="1132"/>
    </location>
</feature>
<name>A0A2G5HQW8_CERBT</name>
<feature type="compositionally biased region" description="Basic and acidic residues" evidence="4">
    <location>
        <begin position="31"/>
        <end position="49"/>
    </location>
</feature>
<keyword evidence="8" id="KW-1185">Reference proteome</keyword>
<dbReference type="EMBL" id="CP134189">
    <property type="protein sequence ID" value="WPB04651.1"/>
    <property type="molecule type" value="Genomic_DNA"/>
</dbReference>
<evidence type="ECO:0000256" key="2">
    <source>
        <dbReference type="ARBA" id="ARBA00023163"/>
    </source>
</evidence>
<proteinExistence type="predicted"/>
<gene>
    <name evidence="5" type="ORF">CB0940_08090</name>
    <name evidence="6" type="ORF">RHO25_009297</name>
</gene>
<feature type="compositionally biased region" description="Low complexity" evidence="4">
    <location>
        <begin position="228"/>
        <end position="238"/>
    </location>
</feature>
<keyword evidence="3" id="KW-0539">Nucleus</keyword>
<feature type="region of interest" description="Disordered" evidence="4">
    <location>
        <begin position="719"/>
        <end position="804"/>
    </location>
</feature>
<accession>A0A2G5HQW8</accession>
<evidence type="ECO:0000256" key="4">
    <source>
        <dbReference type="SAM" id="MobiDB-lite"/>
    </source>
</evidence>
<dbReference type="PANTHER" id="PTHR22970">
    <property type="entry name" value="AT-RICH INTERACTIVE DOMAIN-CONTAINING PROTEIN 2"/>
    <property type="match status" value="1"/>
</dbReference>
<feature type="compositionally biased region" description="Low complexity" evidence="4">
    <location>
        <begin position="360"/>
        <end position="371"/>
    </location>
</feature>
<feature type="compositionally biased region" description="Polar residues" evidence="4">
    <location>
        <begin position="246"/>
        <end position="256"/>
    </location>
</feature>
<feature type="region of interest" description="Disordered" evidence="4">
    <location>
        <begin position="195"/>
        <end position="261"/>
    </location>
</feature>
<evidence type="ECO:0000256" key="1">
    <source>
        <dbReference type="ARBA" id="ARBA00023015"/>
    </source>
</evidence>
<keyword evidence="1" id="KW-0805">Transcription regulation</keyword>
<reference evidence="5 7" key="1">
    <citation type="submission" date="2015-10" db="EMBL/GenBank/DDBJ databases">
        <title>The cercosporin biosynthetic gene cluster was horizontally transferred to several fungal lineages and shown to be expanded in Cercospora beticola based on microsynteny with recipient genomes.</title>
        <authorList>
            <person name="De Jonge R."/>
            <person name="Ebert M.K."/>
            <person name="Suttle J.C."/>
            <person name="Jurick Ii W.M."/>
            <person name="Secor G.A."/>
            <person name="Thomma B.P."/>
            <person name="Van De Peer Y."/>
            <person name="Bolton M.D."/>
        </authorList>
    </citation>
    <scope>NUCLEOTIDE SEQUENCE [LARGE SCALE GENOMIC DNA]</scope>
    <source>
        <strain evidence="5 7">09-40</strain>
    </source>
</reference>